<dbReference type="Proteomes" id="UP000527815">
    <property type="component" value="Unassembled WGS sequence"/>
</dbReference>
<sequence length="115" mass="13383">MNKFETELKIGNFVTSECSHCNRIVWPPSDYCDNCFKAVNWRKVSQIGTIIELSKKENDVFCITEFEDKIRVMGKLDAEIHMAKPGQTVRLSKCLLNNKNSFFFSLEEIKEILEK</sequence>
<proteinExistence type="predicted"/>
<name>A0A7K4MA40_9ARCH</name>
<dbReference type="EMBL" id="JACASZ010000003">
    <property type="protein sequence ID" value="NWJ77012.1"/>
    <property type="molecule type" value="Genomic_DNA"/>
</dbReference>
<dbReference type="AlphaFoldDB" id="A0A7K4MA40"/>
<evidence type="ECO:0000313" key="3">
    <source>
        <dbReference type="Proteomes" id="UP000527815"/>
    </source>
</evidence>
<dbReference type="Pfam" id="PF12172">
    <property type="entry name" value="zf-ChsH2"/>
    <property type="match status" value="1"/>
</dbReference>
<evidence type="ECO:0000259" key="1">
    <source>
        <dbReference type="Pfam" id="PF12172"/>
    </source>
</evidence>
<reference evidence="2 3" key="1">
    <citation type="journal article" date="2019" name="Environ. Microbiol.">
        <title>Genomics insights into ecotype formation of ammonia-oxidizing archaea in the deep ocean.</title>
        <authorList>
            <person name="Wang Y."/>
            <person name="Huang J.M."/>
            <person name="Cui G.J."/>
            <person name="Nunoura T."/>
            <person name="Takaki Y."/>
            <person name="Li W.L."/>
            <person name="Li J."/>
            <person name="Gao Z.M."/>
            <person name="Takai K."/>
            <person name="Zhang A.Q."/>
            <person name="Stepanauskas R."/>
        </authorList>
    </citation>
    <scope>NUCLEOTIDE SEQUENCE [LARGE SCALE GENOMIC DNA]</scope>
    <source>
        <strain evidence="2 3">D1b</strain>
    </source>
</reference>
<evidence type="ECO:0000313" key="2">
    <source>
        <dbReference type="EMBL" id="NWJ77012.1"/>
    </source>
</evidence>
<dbReference type="SUPFAM" id="SSF50249">
    <property type="entry name" value="Nucleic acid-binding proteins"/>
    <property type="match status" value="1"/>
</dbReference>
<comment type="caution">
    <text evidence="2">The sequence shown here is derived from an EMBL/GenBank/DDBJ whole genome shotgun (WGS) entry which is preliminary data.</text>
</comment>
<protein>
    <recommendedName>
        <fullName evidence="1">ChsH2 rubredoxin-like zinc ribbon domain-containing protein</fullName>
    </recommendedName>
</protein>
<gene>
    <name evidence="2" type="ORF">HX865_00640</name>
</gene>
<dbReference type="Gene3D" id="6.10.30.10">
    <property type="match status" value="1"/>
</dbReference>
<feature type="domain" description="ChsH2 rubredoxin-like zinc ribbon" evidence="1">
    <location>
        <begin position="8"/>
        <end position="37"/>
    </location>
</feature>
<accession>A0A7K4MA40</accession>
<dbReference type="InterPro" id="IPR012340">
    <property type="entry name" value="NA-bd_OB-fold"/>
</dbReference>
<organism evidence="2 3">
    <name type="scientific">Marine Group I thaumarchaeote</name>
    <dbReference type="NCBI Taxonomy" id="2511932"/>
    <lineage>
        <taxon>Archaea</taxon>
        <taxon>Nitrososphaerota</taxon>
        <taxon>Marine Group I</taxon>
    </lineage>
</organism>
<dbReference type="InterPro" id="IPR022002">
    <property type="entry name" value="ChsH2_Znr"/>
</dbReference>